<evidence type="ECO:0000256" key="1">
    <source>
        <dbReference type="SAM" id="SignalP"/>
    </source>
</evidence>
<comment type="caution">
    <text evidence="3">The sequence shown here is derived from an EMBL/GenBank/DDBJ whole genome shotgun (WGS) entry which is preliminary data.</text>
</comment>
<dbReference type="EMBL" id="VZAD01000037">
    <property type="protein sequence ID" value="MQP11203.1"/>
    <property type="molecule type" value="Genomic_DNA"/>
</dbReference>
<dbReference type="OrthoDB" id="1108759at2"/>
<feature type="domain" description="TonB-dependent receptor plug" evidence="2">
    <location>
        <begin position="134"/>
        <end position="216"/>
    </location>
</feature>
<evidence type="ECO:0000259" key="2">
    <source>
        <dbReference type="Pfam" id="PF07715"/>
    </source>
</evidence>
<feature type="signal peptide" evidence="1">
    <location>
        <begin position="1"/>
        <end position="20"/>
    </location>
</feature>
<evidence type="ECO:0000313" key="4">
    <source>
        <dbReference type="Proteomes" id="UP000384372"/>
    </source>
</evidence>
<dbReference type="SUPFAM" id="SSF49464">
    <property type="entry name" value="Carboxypeptidase regulatory domain-like"/>
    <property type="match status" value="1"/>
</dbReference>
<name>A0A6A7W9N2_9BACT</name>
<organism evidence="3 4">
    <name type="scientific">Segatella copri</name>
    <dbReference type="NCBI Taxonomy" id="165179"/>
    <lineage>
        <taxon>Bacteria</taxon>
        <taxon>Pseudomonadati</taxon>
        <taxon>Bacteroidota</taxon>
        <taxon>Bacteroidia</taxon>
        <taxon>Bacteroidales</taxon>
        <taxon>Prevotellaceae</taxon>
        <taxon>Segatella</taxon>
    </lineage>
</organism>
<keyword evidence="1" id="KW-0732">Signal</keyword>
<feature type="chain" id="PRO_5025517121" evidence="1">
    <location>
        <begin position="21"/>
        <end position="798"/>
    </location>
</feature>
<dbReference type="Proteomes" id="UP000384372">
    <property type="component" value="Unassembled WGS sequence"/>
</dbReference>
<dbReference type="RefSeq" id="WP_158462990.1">
    <property type="nucleotide sequence ID" value="NZ_VZAD01000037.1"/>
</dbReference>
<dbReference type="SUPFAM" id="SSF56935">
    <property type="entry name" value="Porins"/>
    <property type="match status" value="1"/>
</dbReference>
<keyword evidence="4" id="KW-1185">Reference proteome</keyword>
<proteinExistence type="predicted"/>
<dbReference type="InterPro" id="IPR008969">
    <property type="entry name" value="CarboxyPept-like_regulatory"/>
</dbReference>
<dbReference type="Gene3D" id="2.60.40.1120">
    <property type="entry name" value="Carboxypeptidase-like, regulatory domain"/>
    <property type="match status" value="1"/>
</dbReference>
<dbReference type="Pfam" id="PF07715">
    <property type="entry name" value="Plug"/>
    <property type="match status" value="1"/>
</dbReference>
<gene>
    <name evidence="3" type="ORF">F7D20_04315</name>
</gene>
<dbReference type="InterPro" id="IPR037066">
    <property type="entry name" value="Plug_dom_sf"/>
</dbReference>
<dbReference type="AlphaFoldDB" id="A0A6A7W9N2"/>
<keyword evidence="3" id="KW-0675">Receptor</keyword>
<evidence type="ECO:0000313" key="3">
    <source>
        <dbReference type="EMBL" id="MQP11203.1"/>
    </source>
</evidence>
<accession>A0A6A7W9N2</accession>
<protein>
    <submittedName>
        <fullName evidence="3">TonB-dependent receptor plug domain-containing protein</fullName>
    </submittedName>
</protein>
<dbReference type="Gene3D" id="2.170.130.10">
    <property type="entry name" value="TonB-dependent receptor, plug domain"/>
    <property type="match status" value="1"/>
</dbReference>
<dbReference type="InterPro" id="IPR012910">
    <property type="entry name" value="Plug_dom"/>
</dbReference>
<sequence>MKRFFLIFTIMTVAAIQAVAQSFTLRGRVTDQDMNPVELATVSVAKQGKIAFTSLKGEFSMQLMSADSVVVKFSMIGYKTKTRVLRRPRGKQTLQIVLHTEDNMIDEVQVTGEKIQTSQTQELKAKDAKMAPSASGNAVENLIQQQAGVSTHSELSSQYNVRGGAFDENSVYINNVEVFRPFLVRSGQQEGLSVINPYMVDKIGFSTGGYAAKYGDKMSSALDITYKTLKPKAGKKQIVEGSLAASMLGADAYIGLGTKKLSWLNSVRYKTNSYLLGSMETKGEYKPKYLDYQTYLSYTPNKRWKLDLIGYISDNHYDFEPENRETTFGTMENVKSFKVYFDGHEKDRFITYFGTLGITRNFGTKTNLSLIGSAFYTKEQEKYDIQSQYWLDQTETSENLGVGTYFEHARNYLTARVLSAKLMFKHKAQHHEMEAAFTYKKEHISENSVEYEMRDSAGYSVPHTGKDLMMIYSLKARNTLDAHRIEAYLQDTYRFASKGGHTHFTLNYGVRLSQWSFNKETILSPRISLGIIPAYSENTTIRLAAGLYYQAPFFKELRDTSTINGMTIASLNQKIKSQRSIHFIAGYDYRFRMANQRFKFSAEAYYKALSNLVPYSVNNVKVTYYGNNEASGHAAGLDLKLYGEFVPGTDSWISLSIMNTKMKLGGKSIPLPTDQRYAMNLFFTDYFPGSDRWRMSLKLAFADGLPFSAPHRELETNTFRATSYRRADIGMSYLLYDNTKRTKKSFLKDIWLGVDCLNLFGIDNVNSYYWVTDVTNQQYAVPNYLTGRQINGRILIEF</sequence>
<reference evidence="3 4" key="1">
    <citation type="submission" date="2019-09" db="EMBL/GenBank/DDBJ databases">
        <title>Distinct polysaccharide growth profiles of human intestinal Prevotella copri isolates.</title>
        <authorList>
            <person name="Fehlner-Peach H."/>
            <person name="Magnabosco C."/>
            <person name="Raghavan V."/>
            <person name="Scher J.U."/>
            <person name="Tett A."/>
            <person name="Cox L.M."/>
            <person name="Gottsegen C."/>
            <person name="Watters A."/>
            <person name="Wiltshire- Gordon J.D."/>
            <person name="Segata N."/>
            <person name="Bonneau R."/>
            <person name="Littman D.R."/>
        </authorList>
    </citation>
    <scope>NUCLEOTIDE SEQUENCE [LARGE SCALE GENOMIC DNA]</scope>
    <source>
        <strain evidence="4">iAQ1173</strain>
    </source>
</reference>
<dbReference type="Pfam" id="PF13715">
    <property type="entry name" value="CarbopepD_reg_2"/>
    <property type="match status" value="1"/>
</dbReference>